<evidence type="ECO:0000313" key="4">
    <source>
        <dbReference type="EMBL" id="RRT76632.1"/>
    </source>
</evidence>
<protein>
    <recommendedName>
        <fullName evidence="3">Pyrroline-5-carboxylate reductase catalytic N-terminal domain-containing protein</fullName>
    </recommendedName>
</protein>
<feature type="domain" description="Pyrroline-5-carboxylate reductase catalytic N-terminal" evidence="3">
    <location>
        <begin position="10"/>
        <end position="65"/>
    </location>
</feature>
<comment type="caution">
    <text evidence="4">The sequence shown here is derived from an EMBL/GenBank/DDBJ whole genome shotgun (WGS) entry which is preliminary data.</text>
</comment>
<dbReference type="AlphaFoldDB" id="A0A427AKF7"/>
<name>A0A427AKF7_ENSVE</name>
<evidence type="ECO:0000256" key="1">
    <source>
        <dbReference type="ARBA" id="ARBA00005525"/>
    </source>
</evidence>
<comment type="similarity">
    <text evidence="1">Belongs to the pyrroline-5-carboxylate reductase family.</text>
</comment>
<evidence type="ECO:0000259" key="3">
    <source>
        <dbReference type="Pfam" id="PF03807"/>
    </source>
</evidence>
<keyword evidence="2" id="KW-0560">Oxidoreductase</keyword>
<dbReference type="Pfam" id="PF03807">
    <property type="entry name" value="F420_oxidored"/>
    <property type="match status" value="1"/>
</dbReference>
<dbReference type="Proteomes" id="UP000287651">
    <property type="component" value="Unassembled WGS sequence"/>
</dbReference>
<evidence type="ECO:0000256" key="2">
    <source>
        <dbReference type="ARBA" id="ARBA00023002"/>
    </source>
</evidence>
<reference evidence="4 5" key="1">
    <citation type="journal article" date="2014" name="Agronomy (Basel)">
        <title>A Draft Genome Sequence for Ensete ventricosum, the Drought-Tolerant Tree Against Hunger.</title>
        <authorList>
            <person name="Harrison J."/>
            <person name="Moore K.A."/>
            <person name="Paszkiewicz K."/>
            <person name="Jones T."/>
            <person name="Grant M."/>
            <person name="Ambacheew D."/>
            <person name="Muzemil S."/>
            <person name="Studholme D.J."/>
        </authorList>
    </citation>
    <scope>NUCLEOTIDE SEQUENCE [LARGE SCALE GENOMIC DNA]</scope>
</reference>
<dbReference type="GO" id="GO:0055129">
    <property type="term" value="P:L-proline biosynthetic process"/>
    <property type="evidence" value="ECO:0007669"/>
    <property type="project" value="TreeGrafter"/>
</dbReference>
<dbReference type="InterPro" id="IPR028939">
    <property type="entry name" value="P5C_Rdtase_cat_N"/>
</dbReference>
<sequence length="454" mass="49393">MAVASTDIFKLGFIGAGNMAESIARGVSKSGVLPASSIRTAHPRPQRQQLFQSFGVSIVEDNAQVLFLFLLLLPWSIGYKRVLGLEVRPVILCFVVFDLPLSTRADKKSFSPNSSIMASSCPKKDCRRPSLFLPFLPCRRLLAAAVVAAESPASLALNRAFLPLHLHHRRCQLSNPALPFLLPTALLNLFPAAAAIVAPLQSPPTYLFPATSSANRRLALLLNRCRQPPFSIGSDISRSPRCLPTTCRTQHPLPCRTNALRPLPPLQPYCCCLLPLEPIVDAPAVPLLVAPYHSLNLLFFIVVGQPLPSSLAASVAPPLPAASLPVPCLLFSARRLRLFPSAIATIFLFLLCPSAPSRIFPLKPLPLPCRPCFLLCRCFRCPSAACSPCAASPSPAMCRSRSRFQSRPTATAAPPCYHRCPQHLQPAFRHIGDSYMDNLVATNSYHIYDANSCP</sequence>
<dbReference type="GO" id="GO:0004735">
    <property type="term" value="F:pyrroline-5-carboxylate reductase activity"/>
    <property type="evidence" value="ECO:0007669"/>
    <property type="project" value="TreeGrafter"/>
</dbReference>
<dbReference type="InterPro" id="IPR036291">
    <property type="entry name" value="NAD(P)-bd_dom_sf"/>
</dbReference>
<dbReference type="Gene3D" id="3.40.50.720">
    <property type="entry name" value="NAD(P)-binding Rossmann-like Domain"/>
    <property type="match status" value="1"/>
</dbReference>
<organism evidence="4 5">
    <name type="scientific">Ensete ventricosum</name>
    <name type="common">Abyssinian banana</name>
    <name type="synonym">Musa ensete</name>
    <dbReference type="NCBI Taxonomy" id="4639"/>
    <lineage>
        <taxon>Eukaryota</taxon>
        <taxon>Viridiplantae</taxon>
        <taxon>Streptophyta</taxon>
        <taxon>Embryophyta</taxon>
        <taxon>Tracheophyta</taxon>
        <taxon>Spermatophyta</taxon>
        <taxon>Magnoliopsida</taxon>
        <taxon>Liliopsida</taxon>
        <taxon>Zingiberales</taxon>
        <taxon>Musaceae</taxon>
        <taxon>Ensete</taxon>
    </lineage>
</organism>
<dbReference type="EMBL" id="AMZH03002141">
    <property type="protein sequence ID" value="RRT76632.1"/>
    <property type="molecule type" value="Genomic_DNA"/>
</dbReference>
<dbReference type="PANTHER" id="PTHR11645">
    <property type="entry name" value="PYRROLINE-5-CARBOXYLATE REDUCTASE"/>
    <property type="match status" value="1"/>
</dbReference>
<gene>
    <name evidence="4" type="ORF">B296_00011244</name>
</gene>
<dbReference type="SUPFAM" id="SSF51735">
    <property type="entry name" value="NAD(P)-binding Rossmann-fold domains"/>
    <property type="match status" value="1"/>
</dbReference>
<evidence type="ECO:0000313" key="5">
    <source>
        <dbReference type="Proteomes" id="UP000287651"/>
    </source>
</evidence>
<proteinExistence type="inferred from homology"/>
<accession>A0A427AKF7</accession>
<dbReference type="PANTHER" id="PTHR11645:SF0">
    <property type="entry name" value="PYRROLINE-5-CARBOXYLATE REDUCTASE 3"/>
    <property type="match status" value="1"/>
</dbReference>